<dbReference type="Gene3D" id="1.10.287.520">
    <property type="entry name" value="Helix hairpin bin"/>
    <property type="match status" value="1"/>
</dbReference>
<keyword evidence="4" id="KW-0964">Secreted</keyword>
<organism evidence="7 8">
    <name type="scientific">Stichopus japonicus</name>
    <name type="common">Sea cucumber</name>
    <dbReference type="NCBI Taxonomy" id="307972"/>
    <lineage>
        <taxon>Eukaryota</taxon>
        <taxon>Metazoa</taxon>
        <taxon>Echinodermata</taxon>
        <taxon>Eleutherozoa</taxon>
        <taxon>Echinozoa</taxon>
        <taxon>Holothuroidea</taxon>
        <taxon>Aspidochirotacea</taxon>
        <taxon>Aspidochirotida</taxon>
        <taxon>Stichopodidae</taxon>
        <taxon>Apostichopus</taxon>
    </lineage>
</organism>
<dbReference type="AlphaFoldDB" id="A0A2G8KBR5"/>
<evidence type="ECO:0000256" key="1">
    <source>
        <dbReference type="ARBA" id="ARBA00004613"/>
    </source>
</evidence>
<dbReference type="GO" id="GO:0030514">
    <property type="term" value="P:negative regulation of BMP signaling pathway"/>
    <property type="evidence" value="ECO:0007669"/>
    <property type="project" value="InterPro"/>
</dbReference>
<feature type="signal peptide" evidence="6">
    <location>
        <begin position="1"/>
        <end position="25"/>
    </location>
</feature>
<dbReference type="OrthoDB" id="5950649at2759"/>
<dbReference type="GO" id="GO:0009953">
    <property type="term" value="P:dorsal/ventral pattern formation"/>
    <property type="evidence" value="ECO:0007669"/>
    <property type="project" value="TreeGrafter"/>
</dbReference>
<dbReference type="GO" id="GO:0005615">
    <property type="term" value="C:extracellular space"/>
    <property type="evidence" value="ECO:0007669"/>
    <property type="project" value="TreeGrafter"/>
</dbReference>
<comment type="caution">
    <text evidence="7">The sequence shown here is derived from an EMBL/GenBank/DDBJ whole genome shotgun (WGS) entry which is preliminary data.</text>
</comment>
<dbReference type="STRING" id="307972.A0A2G8KBR5"/>
<evidence type="ECO:0000256" key="5">
    <source>
        <dbReference type="ARBA" id="ARBA00022729"/>
    </source>
</evidence>
<dbReference type="SUPFAM" id="SSF57501">
    <property type="entry name" value="Cystine-knot cytokines"/>
    <property type="match status" value="1"/>
</dbReference>
<evidence type="ECO:0000256" key="3">
    <source>
        <dbReference type="ARBA" id="ARBA00022473"/>
    </source>
</evidence>
<comment type="similarity">
    <text evidence="2">Belongs to the noggin family.</text>
</comment>
<dbReference type="PANTHER" id="PTHR10494">
    <property type="entry name" value="BONE MORPHOGENETIC PROTEIN INHIBITOR, NOGGIN"/>
    <property type="match status" value="1"/>
</dbReference>
<dbReference type="InterPro" id="IPR029034">
    <property type="entry name" value="Cystine-knot_cytokine"/>
</dbReference>
<dbReference type="Pfam" id="PF05806">
    <property type="entry name" value="Noggin"/>
    <property type="match status" value="1"/>
</dbReference>
<protein>
    <submittedName>
        <fullName evidence="7">Putative noggin-1-like</fullName>
    </submittedName>
</protein>
<name>A0A2G8KBR5_STIJA</name>
<dbReference type="EMBL" id="MRZV01000713">
    <property type="protein sequence ID" value="PIK45446.1"/>
    <property type="molecule type" value="Genomic_DNA"/>
</dbReference>
<dbReference type="Gene3D" id="2.10.90.10">
    <property type="entry name" value="Cystine-knot cytokines"/>
    <property type="match status" value="1"/>
</dbReference>
<proteinExistence type="inferred from homology"/>
<keyword evidence="8" id="KW-1185">Reference proteome</keyword>
<evidence type="ECO:0000313" key="7">
    <source>
        <dbReference type="EMBL" id="PIK45446.1"/>
    </source>
</evidence>
<evidence type="ECO:0000256" key="6">
    <source>
        <dbReference type="SAM" id="SignalP"/>
    </source>
</evidence>
<keyword evidence="3" id="KW-0217">Developmental protein</keyword>
<evidence type="ECO:0000256" key="4">
    <source>
        <dbReference type="ARBA" id="ARBA00022525"/>
    </source>
</evidence>
<keyword evidence="5 6" id="KW-0732">Signal</keyword>
<reference evidence="7 8" key="1">
    <citation type="journal article" date="2017" name="PLoS Biol.">
        <title>The sea cucumber genome provides insights into morphological evolution and visceral regeneration.</title>
        <authorList>
            <person name="Zhang X."/>
            <person name="Sun L."/>
            <person name="Yuan J."/>
            <person name="Sun Y."/>
            <person name="Gao Y."/>
            <person name="Zhang L."/>
            <person name="Li S."/>
            <person name="Dai H."/>
            <person name="Hamel J.F."/>
            <person name="Liu C."/>
            <person name="Yu Y."/>
            <person name="Liu S."/>
            <person name="Lin W."/>
            <person name="Guo K."/>
            <person name="Jin S."/>
            <person name="Xu P."/>
            <person name="Storey K.B."/>
            <person name="Huan P."/>
            <person name="Zhang T."/>
            <person name="Zhou Y."/>
            <person name="Zhang J."/>
            <person name="Lin C."/>
            <person name="Li X."/>
            <person name="Xing L."/>
            <person name="Huo D."/>
            <person name="Sun M."/>
            <person name="Wang L."/>
            <person name="Mercier A."/>
            <person name="Li F."/>
            <person name="Yang H."/>
            <person name="Xiang J."/>
        </authorList>
    </citation>
    <scope>NUCLEOTIDE SEQUENCE [LARGE SCALE GENOMIC DNA]</scope>
    <source>
        <strain evidence="7">Shaxun</strain>
        <tissue evidence="7">Muscle</tissue>
    </source>
</reference>
<dbReference type="PANTHER" id="PTHR10494:SF6">
    <property type="entry name" value="NOGGIN"/>
    <property type="match status" value="1"/>
</dbReference>
<dbReference type="Proteomes" id="UP000230750">
    <property type="component" value="Unassembled WGS sequence"/>
</dbReference>
<gene>
    <name evidence="7" type="ORF">BSL78_17678</name>
</gene>
<evidence type="ECO:0000256" key="2">
    <source>
        <dbReference type="ARBA" id="ARBA00007480"/>
    </source>
</evidence>
<dbReference type="InterPro" id="IPR008717">
    <property type="entry name" value="Noggin"/>
</dbReference>
<evidence type="ECO:0000313" key="8">
    <source>
        <dbReference type="Proteomes" id="UP000230750"/>
    </source>
</evidence>
<feature type="chain" id="PRO_5013849567" evidence="6">
    <location>
        <begin position="26"/>
        <end position="237"/>
    </location>
</feature>
<comment type="subcellular location">
    <subcellularLocation>
        <location evidence="1">Secreted</location>
    </subcellularLocation>
</comment>
<dbReference type="GO" id="GO:0045596">
    <property type="term" value="P:negative regulation of cell differentiation"/>
    <property type="evidence" value="ECO:0007669"/>
    <property type="project" value="InterPro"/>
</dbReference>
<sequence length="237" mass="27022">MAFRKYRPPLSIVIFCLIYFEGIGAPRPQPPLRPVLKASSDVPPSLPIIEGTLDRNELPKRKDLNETALRLQLGDEFDERWSSISQPSSEESEAQTVLPSQMSQWIEDQIANLTIDYGSEFPDAITTMSNWLTDRVTCPVAHEWVDIGPLFWPRYVKHGHCVKKDCSWPSGMGCFPSDYTMVTLLRWHCQAQTVSKKKKKGSKKSKTKKKPKTRKVCEWLNVPYSVMIACSCNCLRS</sequence>
<accession>A0A2G8KBR5</accession>